<gene>
    <name evidence="1" type="ORF">QNI22_12390</name>
</gene>
<reference evidence="1" key="1">
    <citation type="submission" date="2023-05" db="EMBL/GenBank/DDBJ databases">
        <authorList>
            <person name="Zhang X."/>
        </authorList>
    </citation>
    <scope>NUCLEOTIDE SEQUENCE</scope>
    <source>
        <strain evidence="1">BD1B2-1</strain>
    </source>
</reference>
<dbReference type="RefSeq" id="WP_314031354.1">
    <property type="nucleotide sequence ID" value="NZ_JASJOU010000003.1"/>
</dbReference>
<accession>A0AAE3R1N1</accession>
<evidence type="ECO:0000313" key="2">
    <source>
        <dbReference type="Proteomes" id="UP001232063"/>
    </source>
</evidence>
<dbReference type="AlphaFoldDB" id="A0AAE3R1N1"/>
<keyword evidence="2" id="KW-1185">Reference proteome</keyword>
<organism evidence="1 2">
    <name type="scientific">Xanthocytophaga agilis</name>
    <dbReference type="NCBI Taxonomy" id="3048010"/>
    <lineage>
        <taxon>Bacteria</taxon>
        <taxon>Pseudomonadati</taxon>
        <taxon>Bacteroidota</taxon>
        <taxon>Cytophagia</taxon>
        <taxon>Cytophagales</taxon>
        <taxon>Rhodocytophagaceae</taxon>
        <taxon>Xanthocytophaga</taxon>
    </lineage>
</organism>
<dbReference type="EMBL" id="JASJOU010000003">
    <property type="protein sequence ID" value="MDJ1501455.1"/>
    <property type="molecule type" value="Genomic_DNA"/>
</dbReference>
<name>A0AAE3R1N1_9BACT</name>
<sequence length="40" mass="4410">MPWDIIAIPAILALVFGFLNGKKVKEKLAAQPVKKGRYGK</sequence>
<protein>
    <submittedName>
        <fullName evidence="1">Uncharacterized protein</fullName>
    </submittedName>
</protein>
<comment type="caution">
    <text evidence="1">The sequence shown here is derived from an EMBL/GenBank/DDBJ whole genome shotgun (WGS) entry which is preliminary data.</text>
</comment>
<proteinExistence type="predicted"/>
<dbReference type="Proteomes" id="UP001232063">
    <property type="component" value="Unassembled WGS sequence"/>
</dbReference>
<evidence type="ECO:0000313" key="1">
    <source>
        <dbReference type="EMBL" id="MDJ1501455.1"/>
    </source>
</evidence>